<proteinExistence type="inferred from homology"/>
<name>A0A068TSB6_COFCA</name>
<reference evidence="15" key="1">
    <citation type="journal article" date="2014" name="Science">
        <title>The coffee genome provides insight into the convergent evolution of caffeine biosynthesis.</title>
        <authorList>
            <person name="Denoeud F."/>
            <person name="Carretero-Paulet L."/>
            <person name="Dereeper A."/>
            <person name="Droc G."/>
            <person name="Guyot R."/>
            <person name="Pietrella M."/>
            <person name="Zheng C."/>
            <person name="Alberti A."/>
            <person name="Anthony F."/>
            <person name="Aprea G."/>
            <person name="Aury J.M."/>
            <person name="Bento P."/>
            <person name="Bernard M."/>
            <person name="Bocs S."/>
            <person name="Campa C."/>
            <person name="Cenci A."/>
            <person name="Combes M.C."/>
            <person name="Crouzillat D."/>
            <person name="Da Silva C."/>
            <person name="Daddiego L."/>
            <person name="De Bellis F."/>
            <person name="Dussert S."/>
            <person name="Garsmeur O."/>
            <person name="Gayraud T."/>
            <person name="Guignon V."/>
            <person name="Jahn K."/>
            <person name="Jamilloux V."/>
            <person name="Joet T."/>
            <person name="Labadie K."/>
            <person name="Lan T."/>
            <person name="Leclercq J."/>
            <person name="Lepelley M."/>
            <person name="Leroy T."/>
            <person name="Li L.T."/>
            <person name="Librado P."/>
            <person name="Lopez L."/>
            <person name="Munoz A."/>
            <person name="Noel B."/>
            <person name="Pallavicini A."/>
            <person name="Perrotta G."/>
            <person name="Poncet V."/>
            <person name="Pot D."/>
            <person name="Priyono X."/>
            <person name="Rigoreau M."/>
            <person name="Rouard M."/>
            <person name="Rozas J."/>
            <person name="Tranchant-Dubreuil C."/>
            <person name="VanBuren R."/>
            <person name="Zhang Q."/>
            <person name="Andrade A.C."/>
            <person name="Argout X."/>
            <person name="Bertrand B."/>
            <person name="de Kochko A."/>
            <person name="Graziosi G."/>
            <person name="Henry R.J."/>
            <person name="Jayarama X."/>
            <person name="Ming R."/>
            <person name="Nagai C."/>
            <person name="Rounsley S."/>
            <person name="Sankoff D."/>
            <person name="Giuliano G."/>
            <person name="Albert V.A."/>
            <person name="Wincker P."/>
            <person name="Lashermes P."/>
        </authorList>
    </citation>
    <scope>NUCLEOTIDE SEQUENCE [LARGE SCALE GENOMIC DNA]</scope>
    <source>
        <strain evidence="15">cv. DH200-94</strain>
    </source>
</reference>
<evidence type="ECO:0000256" key="5">
    <source>
        <dbReference type="ARBA" id="ARBA00022692"/>
    </source>
</evidence>
<dbReference type="InParanoid" id="A0A068TSB6"/>
<dbReference type="PANTHER" id="PTHR31561">
    <property type="entry name" value="3-KETOACYL-COA SYNTHASE"/>
    <property type="match status" value="1"/>
</dbReference>
<keyword evidence="15" id="KW-1185">Reference proteome</keyword>
<gene>
    <name evidence="14" type="ORF">GSCOC_T00026178001</name>
</gene>
<comment type="pathway">
    <text evidence="2 10">Lipid metabolism; fatty acid biosynthesis.</text>
</comment>
<sequence>MGDEKANNLPNSSIHTMGDEKTNNLPNILLSRGLNGVKHGYHYLISHATLLLLVLLSGVVSIHLSTLKSEDLVLLWDQLRLNFFTIILCFGLKVLLGFFYLMTRPRKVYMVDFACYKPGPQLLCTRKRAAEITRKTGVFNEENLDFMKRILERAGLGEKTYFPEAFFNYPPDPGMAEARKEAEMVMFGAIDELLEKTGVRAKDIGILVVNCGCFCPTPSLSSMIVNHYKLRTNILSYNLGGMGCSAGVISIDLAKYHLQVLRNSYALVVSTENLTLNAYRGNNPSMLVANVLFRVGGTAILLSNKPSERPRSKYQLSHIVRTHKGAQDKFYNCAVQQEDEDSKVGIALSKDLMIIAGEALKSNIIALAPLILPASKKLLYVINLFARKYLNKKIKPYVPDFKLALEHFCIHAGGRAVLDAVQKGLDLSEWQLEPSRMTLYRFGNTSTSSTWYELAYLEAKGRVKKGDRAWQISFGAGFKCNSAVWRALRDIDPSKEKNCWTDEIDEFPVQVPKCQPLVLD</sequence>
<comment type="similarity">
    <text evidence="3 10">Belongs to the thiolase-like superfamily. Chalcone/stilbene synthases family.</text>
</comment>
<dbReference type="Gramene" id="CDO99136">
    <property type="protein sequence ID" value="CDO99136"/>
    <property type="gene ID" value="GSCOC_T00026178001"/>
</dbReference>
<feature type="transmembrane region" description="Helical" evidence="11">
    <location>
        <begin position="83"/>
        <end position="101"/>
    </location>
</feature>
<dbReference type="STRING" id="49390.A0A068TSB6"/>
<evidence type="ECO:0000259" key="13">
    <source>
        <dbReference type="Pfam" id="PF08541"/>
    </source>
</evidence>
<dbReference type="InterPro" id="IPR016039">
    <property type="entry name" value="Thiolase-like"/>
</dbReference>
<evidence type="ECO:0000256" key="3">
    <source>
        <dbReference type="ARBA" id="ARBA00005531"/>
    </source>
</evidence>
<dbReference type="InterPro" id="IPR013601">
    <property type="entry name" value="FAE1_typ3_polyketide_synth"/>
</dbReference>
<dbReference type="Gene3D" id="3.40.47.10">
    <property type="match status" value="1"/>
</dbReference>
<comment type="catalytic activity">
    <reaction evidence="9">
        <text>a very-long-chain acyl-CoA + malonyl-CoA + H(+) = a very-long-chain 3-oxoacyl-CoA + CO2 + CoA</text>
        <dbReference type="Rhea" id="RHEA:32727"/>
        <dbReference type="ChEBI" id="CHEBI:15378"/>
        <dbReference type="ChEBI" id="CHEBI:16526"/>
        <dbReference type="ChEBI" id="CHEBI:57287"/>
        <dbReference type="ChEBI" id="CHEBI:57384"/>
        <dbReference type="ChEBI" id="CHEBI:90725"/>
        <dbReference type="ChEBI" id="CHEBI:90736"/>
        <dbReference type="EC" id="2.3.1.199"/>
    </reaction>
</comment>
<dbReference type="PhylomeDB" id="A0A068TSB6"/>
<dbReference type="Pfam" id="PF08392">
    <property type="entry name" value="FAE1_CUT1_RppA"/>
    <property type="match status" value="1"/>
</dbReference>
<evidence type="ECO:0000256" key="1">
    <source>
        <dbReference type="ARBA" id="ARBA00004370"/>
    </source>
</evidence>
<evidence type="ECO:0000256" key="11">
    <source>
        <dbReference type="SAM" id="Phobius"/>
    </source>
</evidence>
<dbReference type="Proteomes" id="UP000295252">
    <property type="component" value="Chromosome V"/>
</dbReference>
<dbReference type="CDD" id="cd00831">
    <property type="entry name" value="CHS_like"/>
    <property type="match status" value="1"/>
</dbReference>
<feature type="domain" description="FAE" evidence="12">
    <location>
        <begin position="100"/>
        <end position="388"/>
    </location>
</feature>
<keyword evidence="6 11" id="KW-1133">Transmembrane helix</keyword>
<accession>A0A068TSB6</accession>
<dbReference type="InterPro" id="IPR012392">
    <property type="entry name" value="3-ktacl-CoA_syn"/>
</dbReference>
<evidence type="ECO:0000256" key="10">
    <source>
        <dbReference type="PIRNR" id="PIRNR036417"/>
    </source>
</evidence>
<evidence type="ECO:0000256" key="7">
    <source>
        <dbReference type="ARBA" id="ARBA00023136"/>
    </source>
</evidence>
<dbReference type="OrthoDB" id="329835at2759"/>
<keyword evidence="7 11" id="KW-0472">Membrane</keyword>
<keyword evidence="4 10" id="KW-0808">Transferase</keyword>
<protein>
    <recommendedName>
        <fullName evidence="10">3-ketoacyl-CoA synthase</fullName>
        <ecNumber evidence="10">2.3.1.-</ecNumber>
    </recommendedName>
</protein>
<keyword evidence="8 10" id="KW-0012">Acyltransferase</keyword>
<evidence type="ECO:0000313" key="15">
    <source>
        <dbReference type="Proteomes" id="UP000295252"/>
    </source>
</evidence>
<dbReference type="EC" id="2.3.1.-" evidence="10"/>
<evidence type="ECO:0000256" key="4">
    <source>
        <dbReference type="ARBA" id="ARBA00022679"/>
    </source>
</evidence>
<dbReference type="Pfam" id="PF08541">
    <property type="entry name" value="ACP_syn_III_C"/>
    <property type="match status" value="1"/>
</dbReference>
<dbReference type="AlphaFoldDB" id="A0A068TSB6"/>
<evidence type="ECO:0000313" key="14">
    <source>
        <dbReference type="EMBL" id="CDO99136.1"/>
    </source>
</evidence>
<dbReference type="OMA" id="SKHIMIA"/>
<dbReference type="GO" id="GO:0009922">
    <property type="term" value="F:fatty acid elongase activity"/>
    <property type="evidence" value="ECO:0007669"/>
    <property type="project" value="UniProtKB-EC"/>
</dbReference>
<evidence type="ECO:0000259" key="12">
    <source>
        <dbReference type="Pfam" id="PF08392"/>
    </source>
</evidence>
<evidence type="ECO:0000256" key="9">
    <source>
        <dbReference type="ARBA" id="ARBA00047375"/>
    </source>
</evidence>
<evidence type="ECO:0000256" key="2">
    <source>
        <dbReference type="ARBA" id="ARBA00005194"/>
    </source>
</evidence>
<dbReference type="GO" id="GO:0016020">
    <property type="term" value="C:membrane"/>
    <property type="evidence" value="ECO:0007669"/>
    <property type="project" value="UniProtKB-SubCell"/>
</dbReference>
<organism evidence="14 15">
    <name type="scientific">Coffea canephora</name>
    <name type="common">Robusta coffee</name>
    <dbReference type="NCBI Taxonomy" id="49390"/>
    <lineage>
        <taxon>Eukaryota</taxon>
        <taxon>Viridiplantae</taxon>
        <taxon>Streptophyta</taxon>
        <taxon>Embryophyta</taxon>
        <taxon>Tracheophyta</taxon>
        <taxon>Spermatophyta</taxon>
        <taxon>Magnoliopsida</taxon>
        <taxon>eudicotyledons</taxon>
        <taxon>Gunneridae</taxon>
        <taxon>Pentapetalae</taxon>
        <taxon>asterids</taxon>
        <taxon>lamiids</taxon>
        <taxon>Gentianales</taxon>
        <taxon>Rubiaceae</taxon>
        <taxon>Ixoroideae</taxon>
        <taxon>Gardenieae complex</taxon>
        <taxon>Bertiereae - Coffeeae clade</taxon>
        <taxon>Coffeeae</taxon>
        <taxon>Coffea</taxon>
    </lineage>
</organism>
<evidence type="ECO:0000256" key="6">
    <source>
        <dbReference type="ARBA" id="ARBA00022989"/>
    </source>
</evidence>
<dbReference type="SUPFAM" id="SSF53901">
    <property type="entry name" value="Thiolase-like"/>
    <property type="match status" value="2"/>
</dbReference>
<feature type="domain" description="Beta-ketoacyl-[acyl-carrier-protein] synthase III C-terminal" evidence="13">
    <location>
        <begin position="405"/>
        <end position="486"/>
    </location>
</feature>
<dbReference type="EMBL" id="HG739087">
    <property type="protein sequence ID" value="CDO99136.1"/>
    <property type="molecule type" value="Genomic_DNA"/>
</dbReference>
<dbReference type="GO" id="GO:0006633">
    <property type="term" value="P:fatty acid biosynthetic process"/>
    <property type="evidence" value="ECO:0007669"/>
    <property type="project" value="UniProtKB-UniPathway"/>
</dbReference>
<comment type="subcellular location">
    <subcellularLocation>
        <location evidence="1">Membrane</location>
    </subcellularLocation>
</comment>
<feature type="transmembrane region" description="Helical" evidence="11">
    <location>
        <begin position="41"/>
        <end position="63"/>
    </location>
</feature>
<dbReference type="FunFam" id="3.40.47.10:FF:000028">
    <property type="entry name" value="3-ketoacyl-CoA synthase"/>
    <property type="match status" value="1"/>
</dbReference>
<dbReference type="InterPro" id="IPR013747">
    <property type="entry name" value="ACP_syn_III_C"/>
</dbReference>
<dbReference type="PIRSF" id="PIRSF036417">
    <property type="entry name" value="3-ktacl-CoA_syn"/>
    <property type="match status" value="1"/>
</dbReference>
<dbReference type="UniPathway" id="UPA00094"/>
<evidence type="ECO:0000256" key="8">
    <source>
        <dbReference type="ARBA" id="ARBA00023315"/>
    </source>
</evidence>
<keyword evidence="5 11" id="KW-0812">Transmembrane</keyword>